<dbReference type="RefSeq" id="WP_189189894.1">
    <property type="nucleotide sequence ID" value="NZ_BMMM01000014.1"/>
</dbReference>
<dbReference type="Proteomes" id="UP000600365">
    <property type="component" value="Unassembled WGS sequence"/>
</dbReference>
<dbReference type="Pfam" id="PF14430">
    <property type="entry name" value="Imm1"/>
    <property type="match status" value="1"/>
</dbReference>
<protein>
    <submittedName>
        <fullName evidence="1">Uncharacterized protein</fullName>
    </submittedName>
</protein>
<dbReference type="AlphaFoldDB" id="A0A917Y9N9"/>
<evidence type="ECO:0000313" key="1">
    <source>
        <dbReference type="EMBL" id="GGN81232.1"/>
    </source>
</evidence>
<proteinExistence type="predicted"/>
<comment type="caution">
    <text evidence="1">The sequence shown here is derived from an EMBL/GenBank/DDBJ whole genome shotgun (WGS) entry which is preliminary data.</text>
</comment>
<gene>
    <name evidence="1" type="ORF">GCM10011579_067560</name>
</gene>
<sequence>MTAEHYLRFWHPTTNRETGLEVSQVGQVVTAAEKALELYREAGVEDFPGLSLSRGKDIPEDTLNIGVSLDGWVLIHTNEDFWQTVTRSTEHPGGPLRRVIFDDSLEISARCFIDWDLAIEAIAHWLNGNGLLDAANFSEDLDSK</sequence>
<dbReference type="EMBL" id="BMMM01000014">
    <property type="protein sequence ID" value="GGN81232.1"/>
    <property type="molecule type" value="Genomic_DNA"/>
</dbReference>
<reference evidence="1 2" key="1">
    <citation type="journal article" date="2014" name="Int. J. Syst. Evol. Microbiol.">
        <title>Complete genome sequence of Corynebacterium casei LMG S-19264T (=DSM 44701T), isolated from a smear-ripened cheese.</title>
        <authorList>
            <consortium name="US DOE Joint Genome Institute (JGI-PGF)"/>
            <person name="Walter F."/>
            <person name="Albersmeier A."/>
            <person name="Kalinowski J."/>
            <person name="Ruckert C."/>
        </authorList>
    </citation>
    <scope>NUCLEOTIDE SEQUENCE [LARGE SCALE GENOMIC DNA]</scope>
    <source>
        <strain evidence="1 2">CGMCC 4.7111</strain>
    </source>
</reference>
<organism evidence="1 2">
    <name type="scientific">Streptomyces albiflavescens</name>
    <dbReference type="NCBI Taxonomy" id="1623582"/>
    <lineage>
        <taxon>Bacteria</taxon>
        <taxon>Bacillati</taxon>
        <taxon>Actinomycetota</taxon>
        <taxon>Actinomycetes</taxon>
        <taxon>Kitasatosporales</taxon>
        <taxon>Streptomycetaceae</taxon>
        <taxon>Streptomyces</taxon>
    </lineage>
</organism>
<name>A0A917Y9N9_9ACTN</name>
<evidence type="ECO:0000313" key="2">
    <source>
        <dbReference type="Proteomes" id="UP000600365"/>
    </source>
</evidence>
<keyword evidence="2" id="KW-1185">Reference proteome</keyword>
<accession>A0A917Y9N9</accession>
<dbReference type="InterPro" id="IPR025680">
    <property type="entry name" value="DddI"/>
</dbReference>